<comment type="caution">
    <text evidence="1">The sequence shown here is derived from an EMBL/GenBank/DDBJ whole genome shotgun (WGS) entry which is preliminary data.</text>
</comment>
<gene>
    <name evidence="1" type="ORF">C5L14_12240</name>
</gene>
<dbReference type="Proteomes" id="UP000237682">
    <property type="component" value="Unassembled WGS sequence"/>
</dbReference>
<reference evidence="1 2" key="1">
    <citation type="submission" date="2018-02" db="EMBL/GenBank/DDBJ databases">
        <title>Whole genome sequencing of endophytic bacterium.</title>
        <authorList>
            <person name="Eedara R."/>
            <person name="Podile A.R."/>
        </authorList>
    </citation>
    <scope>NUCLEOTIDE SEQUENCE [LARGE SCALE GENOMIC DNA]</scope>
    <source>
        <strain evidence="1 2">RP1T</strain>
    </source>
</reference>
<evidence type="ECO:0000313" key="2">
    <source>
        <dbReference type="Proteomes" id="UP000237682"/>
    </source>
</evidence>
<sequence length="275" mass="28894">MRKILLAAAALVVIGAAVGASVYYFTKGVADTASAFFATIASTGPEVAYRSASPAFQQAMSESSFTALVNRAGLTRFKSASWPERAVENGQGSVSGTLMLDGDVSLPAKVQLIKNAAGAWKVFNFTLQMPGGAQQGEPQPRPASGDQVSALIGDRAWSADGLSLVVLKLGNTVLVNTAPVVKPDSTIDATSLRLQFDAKTTGAQKLTRNCQKNEPCIELSANDSHYKIDESPNAAAILTITKMDAGRIEGEFSADMISLEGKLAIHQGRFVVSVK</sequence>
<organism evidence="1 2">
    <name type="scientific">Labrys okinawensis</name>
    <dbReference type="NCBI Taxonomy" id="346911"/>
    <lineage>
        <taxon>Bacteria</taxon>
        <taxon>Pseudomonadati</taxon>
        <taxon>Pseudomonadota</taxon>
        <taxon>Alphaproteobacteria</taxon>
        <taxon>Hyphomicrobiales</taxon>
        <taxon>Xanthobacteraceae</taxon>
        <taxon>Labrys</taxon>
    </lineage>
</organism>
<name>A0A2S9QDG5_9HYPH</name>
<accession>A0A2S9QDG5</accession>
<dbReference type="EMBL" id="PUEJ01000004">
    <property type="protein sequence ID" value="PRH87386.1"/>
    <property type="molecule type" value="Genomic_DNA"/>
</dbReference>
<evidence type="ECO:0000313" key="1">
    <source>
        <dbReference type="EMBL" id="PRH87386.1"/>
    </source>
</evidence>
<dbReference type="AlphaFoldDB" id="A0A2S9QDG5"/>
<proteinExistence type="predicted"/>
<keyword evidence="2" id="KW-1185">Reference proteome</keyword>
<protein>
    <submittedName>
        <fullName evidence="1">Uncharacterized protein</fullName>
    </submittedName>
</protein>